<dbReference type="GeneID" id="6494431"/>
<dbReference type="STRING" id="7217.B3MBL4"/>
<dbReference type="EMBL" id="CH902619">
    <property type="protein sequence ID" value="EDV37145.1"/>
    <property type="molecule type" value="Genomic_DNA"/>
</dbReference>
<evidence type="ECO:0000313" key="1">
    <source>
        <dbReference type="EMBL" id="EDV37145.1"/>
    </source>
</evidence>
<gene>
    <name evidence="1" type="primary">Dana\GF11567</name>
    <name evidence="1" type="synonym">dana_GLEANR_11615</name>
    <name evidence="1" type="ORF">GF11567</name>
</gene>
<dbReference type="GO" id="GO:0005743">
    <property type="term" value="C:mitochondrial inner membrane"/>
    <property type="evidence" value="ECO:0007669"/>
    <property type="project" value="TreeGrafter"/>
</dbReference>
<dbReference type="AlphaFoldDB" id="B3MBL4"/>
<dbReference type="PhylomeDB" id="B3MBL4"/>
<organism evidence="1 2">
    <name type="scientific">Drosophila ananassae</name>
    <name type="common">Fruit fly</name>
    <dbReference type="NCBI Taxonomy" id="7217"/>
    <lineage>
        <taxon>Eukaryota</taxon>
        <taxon>Metazoa</taxon>
        <taxon>Ecdysozoa</taxon>
        <taxon>Arthropoda</taxon>
        <taxon>Hexapoda</taxon>
        <taxon>Insecta</taxon>
        <taxon>Pterygota</taxon>
        <taxon>Neoptera</taxon>
        <taxon>Endopterygota</taxon>
        <taxon>Diptera</taxon>
        <taxon>Brachycera</taxon>
        <taxon>Muscomorpha</taxon>
        <taxon>Ephydroidea</taxon>
        <taxon>Drosophilidae</taxon>
        <taxon>Drosophila</taxon>
        <taxon>Sophophora</taxon>
    </lineage>
</organism>
<dbReference type="OrthoDB" id="7809140at2759"/>
<sequence length="271" mass="31058">MFLRLLRSPNKILSVVRGVGGVPPSALNQTPQRRHACHMASRRLRWKVNFLKALSSLRQRYCLWRLRRLLGVAFDEGGFQVGTRQAAATMIEAVRRADWPCIRSCCTERGSTDIYGLSRDPNPYGTLVRFQSEHLRHALPMRVVRRGIDGRSYVLVDMLFVGLRNLLDFPSVEEQEEMRQQIQSVLSESDAHELVEPVGCRLVVAELVLTFCKELDCKGVREYPMEPDSINNQDNPDAGWLVDAYKMHRFKLVSFSPATFNIRVIEFLKPV</sequence>
<dbReference type="PANTHER" id="PTHR13333:SF5">
    <property type="entry name" value="M-AAA PROTEASE-INTERACTING PROTEIN 1, MITOCHONDRIAL"/>
    <property type="match status" value="1"/>
</dbReference>
<dbReference type="HOGENOM" id="CLU_089761_0_0_1"/>
<accession>B3MBL4</accession>
<dbReference type="OMA" id="RYCLWRL"/>
<dbReference type="PANTHER" id="PTHR13333">
    <property type="entry name" value="M-AAA PROTEASE-INTERACTING PROTEIN 1, MITOCHONDRIAL"/>
    <property type="match status" value="1"/>
</dbReference>
<dbReference type="GO" id="GO:0032979">
    <property type="term" value="P:protein insertion into mitochondrial inner membrane from matrix"/>
    <property type="evidence" value="ECO:0007669"/>
    <property type="project" value="TreeGrafter"/>
</dbReference>
<dbReference type="FunCoup" id="B3MBL4">
    <property type="interactions" value="2"/>
</dbReference>
<keyword evidence="2" id="KW-1185">Reference proteome</keyword>
<reference evidence="1 2" key="1">
    <citation type="journal article" date="2007" name="Nature">
        <title>Evolution of genes and genomes on the Drosophila phylogeny.</title>
        <authorList>
            <consortium name="Drosophila 12 Genomes Consortium"/>
            <person name="Clark A.G."/>
            <person name="Eisen M.B."/>
            <person name="Smith D.R."/>
            <person name="Bergman C.M."/>
            <person name="Oliver B."/>
            <person name="Markow T.A."/>
            <person name="Kaufman T.C."/>
            <person name="Kellis M."/>
            <person name="Gelbart W."/>
            <person name="Iyer V.N."/>
            <person name="Pollard D.A."/>
            <person name="Sackton T.B."/>
            <person name="Larracuente A.M."/>
            <person name="Singh N.D."/>
            <person name="Abad J.P."/>
            <person name="Abt D.N."/>
            <person name="Adryan B."/>
            <person name="Aguade M."/>
            <person name="Akashi H."/>
            <person name="Anderson W.W."/>
            <person name="Aquadro C.F."/>
            <person name="Ardell D.H."/>
            <person name="Arguello R."/>
            <person name="Artieri C.G."/>
            <person name="Barbash D.A."/>
            <person name="Barker D."/>
            <person name="Barsanti P."/>
            <person name="Batterham P."/>
            <person name="Batzoglou S."/>
            <person name="Begun D."/>
            <person name="Bhutkar A."/>
            <person name="Blanco E."/>
            <person name="Bosak S.A."/>
            <person name="Bradley R.K."/>
            <person name="Brand A.D."/>
            <person name="Brent M.R."/>
            <person name="Brooks A.N."/>
            <person name="Brown R.H."/>
            <person name="Butlin R.K."/>
            <person name="Caggese C."/>
            <person name="Calvi B.R."/>
            <person name="Bernardo de Carvalho A."/>
            <person name="Caspi A."/>
            <person name="Castrezana S."/>
            <person name="Celniker S.E."/>
            <person name="Chang J.L."/>
            <person name="Chapple C."/>
            <person name="Chatterji S."/>
            <person name="Chinwalla A."/>
            <person name="Civetta A."/>
            <person name="Clifton S.W."/>
            <person name="Comeron J.M."/>
            <person name="Costello J.C."/>
            <person name="Coyne J.A."/>
            <person name="Daub J."/>
            <person name="David R.G."/>
            <person name="Delcher A.L."/>
            <person name="Delehaunty K."/>
            <person name="Do C.B."/>
            <person name="Ebling H."/>
            <person name="Edwards K."/>
            <person name="Eickbush T."/>
            <person name="Evans J.D."/>
            <person name="Filipski A."/>
            <person name="Findeiss S."/>
            <person name="Freyhult E."/>
            <person name="Fulton L."/>
            <person name="Fulton R."/>
            <person name="Garcia A.C."/>
            <person name="Gardiner A."/>
            <person name="Garfield D.A."/>
            <person name="Garvin B.E."/>
            <person name="Gibson G."/>
            <person name="Gilbert D."/>
            <person name="Gnerre S."/>
            <person name="Godfrey J."/>
            <person name="Good R."/>
            <person name="Gotea V."/>
            <person name="Gravely B."/>
            <person name="Greenberg A.J."/>
            <person name="Griffiths-Jones S."/>
            <person name="Gross S."/>
            <person name="Guigo R."/>
            <person name="Gustafson E.A."/>
            <person name="Haerty W."/>
            <person name="Hahn M.W."/>
            <person name="Halligan D.L."/>
            <person name="Halpern A.L."/>
            <person name="Halter G.M."/>
            <person name="Han M.V."/>
            <person name="Heger A."/>
            <person name="Hillier L."/>
            <person name="Hinrichs A.S."/>
            <person name="Holmes I."/>
            <person name="Hoskins R.A."/>
            <person name="Hubisz M.J."/>
            <person name="Hultmark D."/>
            <person name="Huntley M.A."/>
            <person name="Jaffe D.B."/>
            <person name="Jagadeeshan S."/>
            <person name="Jeck W.R."/>
            <person name="Johnson J."/>
            <person name="Jones C.D."/>
            <person name="Jordan W.C."/>
            <person name="Karpen G.H."/>
            <person name="Kataoka E."/>
            <person name="Keightley P.D."/>
            <person name="Kheradpour P."/>
            <person name="Kirkness E.F."/>
            <person name="Koerich L.B."/>
            <person name="Kristiansen K."/>
            <person name="Kudrna D."/>
            <person name="Kulathinal R.J."/>
            <person name="Kumar S."/>
            <person name="Kwok R."/>
            <person name="Lander E."/>
            <person name="Langley C.H."/>
            <person name="Lapoint R."/>
            <person name="Lazzaro B.P."/>
            <person name="Lee S.J."/>
            <person name="Levesque L."/>
            <person name="Li R."/>
            <person name="Lin C.F."/>
            <person name="Lin M.F."/>
            <person name="Lindblad-Toh K."/>
            <person name="Llopart A."/>
            <person name="Long M."/>
            <person name="Low L."/>
            <person name="Lozovsky E."/>
            <person name="Lu J."/>
            <person name="Luo M."/>
            <person name="Machado C.A."/>
            <person name="Makalowski W."/>
            <person name="Marzo M."/>
            <person name="Matsuda M."/>
            <person name="Matzkin L."/>
            <person name="McAllister B."/>
            <person name="McBride C.S."/>
            <person name="McKernan B."/>
            <person name="McKernan K."/>
            <person name="Mendez-Lago M."/>
            <person name="Minx P."/>
            <person name="Mollenhauer M.U."/>
            <person name="Montooth K."/>
            <person name="Mount S.M."/>
            <person name="Mu X."/>
            <person name="Myers E."/>
            <person name="Negre B."/>
            <person name="Newfeld S."/>
            <person name="Nielsen R."/>
            <person name="Noor M.A."/>
            <person name="O'Grady P."/>
            <person name="Pachter L."/>
            <person name="Papaceit M."/>
            <person name="Parisi M.J."/>
            <person name="Parisi M."/>
            <person name="Parts L."/>
            <person name="Pedersen J.S."/>
            <person name="Pesole G."/>
            <person name="Phillippy A.M."/>
            <person name="Ponting C.P."/>
            <person name="Pop M."/>
            <person name="Porcelli D."/>
            <person name="Powell J.R."/>
            <person name="Prohaska S."/>
            <person name="Pruitt K."/>
            <person name="Puig M."/>
            <person name="Quesneville H."/>
            <person name="Ram K.R."/>
            <person name="Rand D."/>
            <person name="Rasmussen M.D."/>
            <person name="Reed L.K."/>
            <person name="Reenan R."/>
            <person name="Reily A."/>
            <person name="Remington K.A."/>
            <person name="Rieger T.T."/>
            <person name="Ritchie M.G."/>
            <person name="Robin C."/>
            <person name="Rogers Y.H."/>
            <person name="Rohde C."/>
            <person name="Rozas J."/>
            <person name="Rubenfield M.J."/>
            <person name="Ruiz A."/>
            <person name="Russo S."/>
            <person name="Salzberg S.L."/>
            <person name="Sanchez-Gracia A."/>
            <person name="Saranga D.J."/>
            <person name="Sato H."/>
            <person name="Schaeffer S.W."/>
            <person name="Schatz M.C."/>
            <person name="Schlenke T."/>
            <person name="Schwartz R."/>
            <person name="Segarra C."/>
            <person name="Singh R.S."/>
            <person name="Sirot L."/>
            <person name="Sirota M."/>
            <person name="Sisneros N.B."/>
            <person name="Smith C.D."/>
            <person name="Smith T.F."/>
            <person name="Spieth J."/>
            <person name="Stage D.E."/>
            <person name="Stark A."/>
            <person name="Stephan W."/>
            <person name="Strausberg R.L."/>
            <person name="Strempel S."/>
            <person name="Sturgill D."/>
            <person name="Sutton G."/>
            <person name="Sutton G.G."/>
            <person name="Tao W."/>
            <person name="Teichmann S."/>
            <person name="Tobari Y.N."/>
            <person name="Tomimura Y."/>
            <person name="Tsolas J.M."/>
            <person name="Valente V.L."/>
            <person name="Venter E."/>
            <person name="Venter J.C."/>
            <person name="Vicario S."/>
            <person name="Vieira F.G."/>
            <person name="Vilella A.J."/>
            <person name="Villasante A."/>
            <person name="Walenz B."/>
            <person name="Wang J."/>
            <person name="Wasserman M."/>
            <person name="Watts T."/>
            <person name="Wilson D."/>
            <person name="Wilson R.K."/>
            <person name="Wing R.A."/>
            <person name="Wolfner M.F."/>
            <person name="Wong A."/>
            <person name="Wong G.K."/>
            <person name="Wu C.I."/>
            <person name="Wu G."/>
            <person name="Yamamoto D."/>
            <person name="Yang H.P."/>
            <person name="Yang S.P."/>
            <person name="Yorke J.A."/>
            <person name="Yoshida K."/>
            <person name="Zdobnov E."/>
            <person name="Zhang P."/>
            <person name="Zhang Y."/>
            <person name="Zimin A.V."/>
            <person name="Baldwin J."/>
            <person name="Abdouelleil A."/>
            <person name="Abdulkadir J."/>
            <person name="Abebe A."/>
            <person name="Abera B."/>
            <person name="Abreu J."/>
            <person name="Acer S.C."/>
            <person name="Aftuck L."/>
            <person name="Alexander A."/>
            <person name="An P."/>
            <person name="Anderson E."/>
            <person name="Anderson S."/>
            <person name="Arachi H."/>
            <person name="Azer M."/>
            <person name="Bachantsang P."/>
            <person name="Barry A."/>
            <person name="Bayul T."/>
            <person name="Berlin A."/>
            <person name="Bessette D."/>
            <person name="Bloom T."/>
            <person name="Blye J."/>
            <person name="Boguslavskiy L."/>
            <person name="Bonnet C."/>
            <person name="Boukhgalter B."/>
            <person name="Bourzgui I."/>
            <person name="Brown A."/>
            <person name="Cahill P."/>
            <person name="Channer S."/>
            <person name="Cheshatsang Y."/>
            <person name="Chuda L."/>
            <person name="Citroen M."/>
            <person name="Collymore A."/>
            <person name="Cooke P."/>
            <person name="Costello M."/>
            <person name="D'Aco K."/>
            <person name="Daza R."/>
            <person name="De Haan G."/>
            <person name="DeGray S."/>
            <person name="DeMaso C."/>
            <person name="Dhargay N."/>
            <person name="Dooley K."/>
            <person name="Dooley E."/>
            <person name="Doricent M."/>
            <person name="Dorje P."/>
            <person name="Dorjee K."/>
            <person name="Dupes A."/>
            <person name="Elong R."/>
            <person name="Falk J."/>
            <person name="Farina A."/>
            <person name="Faro S."/>
            <person name="Ferguson D."/>
            <person name="Fisher S."/>
            <person name="Foley C.D."/>
            <person name="Franke A."/>
            <person name="Friedrich D."/>
            <person name="Gadbois L."/>
            <person name="Gearin G."/>
            <person name="Gearin C.R."/>
            <person name="Giannoukos G."/>
            <person name="Goode T."/>
            <person name="Graham J."/>
            <person name="Grandbois E."/>
            <person name="Grewal S."/>
            <person name="Gyaltsen K."/>
            <person name="Hafez N."/>
            <person name="Hagos B."/>
            <person name="Hall J."/>
            <person name="Henson C."/>
            <person name="Hollinger A."/>
            <person name="Honan T."/>
            <person name="Huard M.D."/>
            <person name="Hughes L."/>
            <person name="Hurhula B."/>
            <person name="Husby M.E."/>
            <person name="Kamat A."/>
            <person name="Kanga B."/>
            <person name="Kashin S."/>
            <person name="Khazanovich D."/>
            <person name="Kisner P."/>
            <person name="Lance K."/>
            <person name="Lara M."/>
            <person name="Lee W."/>
            <person name="Lennon N."/>
            <person name="Letendre F."/>
            <person name="LeVine R."/>
            <person name="Lipovsky A."/>
            <person name="Liu X."/>
            <person name="Liu J."/>
            <person name="Liu S."/>
            <person name="Lokyitsang T."/>
            <person name="Lokyitsang Y."/>
            <person name="Lubonja R."/>
            <person name="Lui A."/>
            <person name="MacDonald P."/>
            <person name="Magnisalis V."/>
            <person name="Maru K."/>
            <person name="Matthews C."/>
            <person name="McCusker W."/>
            <person name="McDonough S."/>
            <person name="Mehta T."/>
            <person name="Meldrim J."/>
            <person name="Meneus L."/>
            <person name="Mihai O."/>
            <person name="Mihalev A."/>
            <person name="Mihova T."/>
            <person name="Mittelman R."/>
            <person name="Mlenga V."/>
            <person name="Montmayeur A."/>
            <person name="Mulrain L."/>
            <person name="Navidi A."/>
            <person name="Naylor J."/>
            <person name="Negash T."/>
            <person name="Nguyen T."/>
            <person name="Nguyen N."/>
            <person name="Nicol R."/>
            <person name="Norbu C."/>
            <person name="Norbu N."/>
            <person name="Novod N."/>
            <person name="O'Neill B."/>
            <person name="Osman S."/>
            <person name="Markiewicz E."/>
            <person name="Oyono O.L."/>
            <person name="Patti C."/>
            <person name="Phunkhang P."/>
            <person name="Pierre F."/>
            <person name="Priest M."/>
            <person name="Raghuraman S."/>
            <person name="Rege F."/>
            <person name="Reyes R."/>
            <person name="Rise C."/>
            <person name="Rogov P."/>
            <person name="Ross K."/>
            <person name="Ryan E."/>
            <person name="Settipalli S."/>
            <person name="Shea T."/>
            <person name="Sherpa N."/>
            <person name="Shi L."/>
            <person name="Shih D."/>
            <person name="Sparrow T."/>
            <person name="Spaulding J."/>
            <person name="Stalker J."/>
            <person name="Stange-Thomann N."/>
            <person name="Stavropoulos S."/>
            <person name="Stone C."/>
            <person name="Strader C."/>
            <person name="Tesfaye S."/>
            <person name="Thomson T."/>
            <person name="Thoulutsang Y."/>
            <person name="Thoulutsang D."/>
            <person name="Topham K."/>
            <person name="Topping I."/>
            <person name="Tsamla T."/>
            <person name="Vassiliev H."/>
            <person name="Vo A."/>
            <person name="Wangchuk T."/>
            <person name="Wangdi T."/>
            <person name="Weiand M."/>
            <person name="Wilkinson J."/>
            <person name="Wilson A."/>
            <person name="Yadav S."/>
            <person name="Young G."/>
            <person name="Yu Q."/>
            <person name="Zembek L."/>
            <person name="Zhong D."/>
            <person name="Zimmer A."/>
            <person name="Zwirko Z."/>
            <person name="Jaffe D.B."/>
            <person name="Alvarez P."/>
            <person name="Brockman W."/>
            <person name="Butler J."/>
            <person name="Chin C."/>
            <person name="Gnerre S."/>
            <person name="Grabherr M."/>
            <person name="Kleber M."/>
            <person name="Mauceli E."/>
            <person name="MacCallum I."/>
        </authorList>
    </citation>
    <scope>NUCLEOTIDE SEQUENCE [LARGE SCALE GENOMIC DNA]</scope>
    <source>
        <strain evidence="2">Tucson 14024-0371.13</strain>
    </source>
</reference>
<protein>
    <submittedName>
        <fullName evidence="1">Uncharacterized protein</fullName>
    </submittedName>
</protein>
<proteinExistence type="predicted"/>
<dbReference type="InParanoid" id="B3MBL4"/>
<dbReference type="eggNOG" id="ENOG502TB9U">
    <property type="taxonomic scope" value="Eukaryota"/>
</dbReference>
<dbReference type="KEGG" id="dan:6494431"/>
<name>B3MBL4_DROAN</name>
<evidence type="ECO:0000313" key="2">
    <source>
        <dbReference type="Proteomes" id="UP000007801"/>
    </source>
</evidence>
<dbReference type="GO" id="GO:0043022">
    <property type="term" value="F:ribosome binding"/>
    <property type="evidence" value="ECO:0007669"/>
    <property type="project" value="TreeGrafter"/>
</dbReference>
<dbReference type="Proteomes" id="UP000007801">
    <property type="component" value="Unassembled WGS sequence"/>
</dbReference>